<keyword evidence="2" id="KW-0378">Hydrolase</keyword>
<proteinExistence type="predicted"/>
<protein>
    <submittedName>
        <fullName evidence="2">Carboxypeptidase</fullName>
    </submittedName>
</protein>
<dbReference type="EMBL" id="BMAT01009589">
    <property type="protein sequence ID" value="GFS09330.1"/>
    <property type="molecule type" value="Genomic_DNA"/>
</dbReference>
<keyword evidence="3" id="KW-1185">Reference proteome</keyword>
<keyword evidence="2" id="KW-0645">Protease</keyword>
<gene>
    <name evidence="2" type="ORF">ElyMa_004779800</name>
</gene>
<name>A0AAV4IHJ6_9GAST</name>
<organism evidence="2 3">
    <name type="scientific">Elysia marginata</name>
    <dbReference type="NCBI Taxonomy" id="1093978"/>
    <lineage>
        <taxon>Eukaryota</taxon>
        <taxon>Metazoa</taxon>
        <taxon>Spiralia</taxon>
        <taxon>Lophotrochozoa</taxon>
        <taxon>Mollusca</taxon>
        <taxon>Gastropoda</taxon>
        <taxon>Heterobranchia</taxon>
        <taxon>Euthyneura</taxon>
        <taxon>Panpulmonata</taxon>
        <taxon>Sacoglossa</taxon>
        <taxon>Placobranchoidea</taxon>
        <taxon>Plakobranchidae</taxon>
        <taxon>Elysia</taxon>
    </lineage>
</organism>
<feature type="chain" id="PRO_5043831287" evidence="1">
    <location>
        <begin position="26"/>
        <end position="94"/>
    </location>
</feature>
<accession>A0AAV4IHJ6</accession>
<dbReference type="Proteomes" id="UP000762676">
    <property type="component" value="Unassembled WGS sequence"/>
</dbReference>
<feature type="signal peptide" evidence="1">
    <location>
        <begin position="1"/>
        <end position="25"/>
    </location>
</feature>
<comment type="caution">
    <text evidence="2">The sequence shown here is derived from an EMBL/GenBank/DDBJ whole genome shotgun (WGS) entry which is preliminary data.</text>
</comment>
<keyword evidence="2" id="KW-0121">Carboxypeptidase</keyword>
<sequence length="94" mass="10591">METRRAMCWTDILVAMAIIIVASHACSTTVPLHLSPYIARGELETARELSKVIDTCDPEYDFGCDAKIPESYAGFLTVNETVGRHTFFWYFPAQ</sequence>
<evidence type="ECO:0000313" key="3">
    <source>
        <dbReference type="Proteomes" id="UP000762676"/>
    </source>
</evidence>
<feature type="non-terminal residue" evidence="2">
    <location>
        <position position="94"/>
    </location>
</feature>
<evidence type="ECO:0000313" key="2">
    <source>
        <dbReference type="EMBL" id="GFS09330.1"/>
    </source>
</evidence>
<dbReference type="AlphaFoldDB" id="A0AAV4IHJ6"/>
<reference evidence="2 3" key="1">
    <citation type="journal article" date="2021" name="Elife">
        <title>Chloroplast acquisition without the gene transfer in kleptoplastic sea slugs, Plakobranchus ocellatus.</title>
        <authorList>
            <person name="Maeda T."/>
            <person name="Takahashi S."/>
            <person name="Yoshida T."/>
            <person name="Shimamura S."/>
            <person name="Takaki Y."/>
            <person name="Nagai Y."/>
            <person name="Toyoda A."/>
            <person name="Suzuki Y."/>
            <person name="Arimoto A."/>
            <person name="Ishii H."/>
            <person name="Satoh N."/>
            <person name="Nishiyama T."/>
            <person name="Hasebe M."/>
            <person name="Maruyama T."/>
            <person name="Minagawa J."/>
            <person name="Obokata J."/>
            <person name="Shigenobu S."/>
        </authorList>
    </citation>
    <scope>NUCLEOTIDE SEQUENCE [LARGE SCALE GENOMIC DNA]</scope>
</reference>
<evidence type="ECO:0000256" key="1">
    <source>
        <dbReference type="SAM" id="SignalP"/>
    </source>
</evidence>
<dbReference type="GO" id="GO:0004180">
    <property type="term" value="F:carboxypeptidase activity"/>
    <property type="evidence" value="ECO:0007669"/>
    <property type="project" value="UniProtKB-KW"/>
</dbReference>
<keyword evidence="1" id="KW-0732">Signal</keyword>